<accession>A0A1D2MD28</accession>
<dbReference type="GO" id="GO:0005615">
    <property type="term" value="C:extracellular space"/>
    <property type="evidence" value="ECO:0007669"/>
    <property type="project" value="TreeGrafter"/>
</dbReference>
<comment type="subcellular location">
    <subcellularLocation>
        <location evidence="1">Secreted</location>
    </subcellularLocation>
</comment>
<keyword evidence="7" id="KW-0325">Glycoprotein</keyword>
<dbReference type="Pfam" id="PF00688">
    <property type="entry name" value="TGFb_propeptide"/>
    <property type="match status" value="1"/>
</dbReference>
<dbReference type="OMA" id="YKECANQ"/>
<dbReference type="PANTHER" id="PTHR11848:SF310">
    <property type="entry name" value="PROTEIN 60A-RELATED"/>
    <property type="match status" value="1"/>
</dbReference>
<dbReference type="SMART" id="SM00204">
    <property type="entry name" value="TGFB"/>
    <property type="match status" value="1"/>
</dbReference>
<keyword evidence="5 8" id="KW-0339">Growth factor</keyword>
<organism evidence="11 12">
    <name type="scientific">Orchesella cincta</name>
    <name type="common">Springtail</name>
    <name type="synonym">Podura cincta</name>
    <dbReference type="NCBI Taxonomy" id="48709"/>
    <lineage>
        <taxon>Eukaryota</taxon>
        <taxon>Metazoa</taxon>
        <taxon>Ecdysozoa</taxon>
        <taxon>Arthropoda</taxon>
        <taxon>Hexapoda</taxon>
        <taxon>Collembola</taxon>
        <taxon>Entomobryomorpha</taxon>
        <taxon>Entomobryoidea</taxon>
        <taxon>Orchesellidae</taxon>
        <taxon>Orchesellinae</taxon>
        <taxon>Orchesella</taxon>
    </lineage>
</organism>
<keyword evidence="4" id="KW-0732">Signal</keyword>
<dbReference type="Gene3D" id="2.60.120.970">
    <property type="match status" value="1"/>
</dbReference>
<dbReference type="Pfam" id="PF00019">
    <property type="entry name" value="TGF_beta"/>
    <property type="match status" value="1"/>
</dbReference>
<protein>
    <submittedName>
        <fullName evidence="11">Bone morphogenetic protein 5</fullName>
    </submittedName>
</protein>
<dbReference type="STRING" id="48709.A0A1D2MD28"/>
<evidence type="ECO:0000256" key="3">
    <source>
        <dbReference type="ARBA" id="ARBA00022525"/>
    </source>
</evidence>
<keyword evidence="6" id="KW-1015">Disulfide bond</keyword>
<evidence type="ECO:0000259" key="10">
    <source>
        <dbReference type="PROSITE" id="PS51362"/>
    </source>
</evidence>
<comment type="caution">
    <text evidence="11">The sequence shown here is derived from an EMBL/GenBank/DDBJ whole genome shotgun (WGS) entry which is preliminary data.</text>
</comment>
<comment type="similarity">
    <text evidence="2 8">Belongs to the TGF-beta family.</text>
</comment>
<feature type="compositionally biased region" description="Polar residues" evidence="9">
    <location>
        <begin position="350"/>
        <end position="365"/>
    </location>
</feature>
<feature type="compositionally biased region" description="Gly residues" evidence="9">
    <location>
        <begin position="373"/>
        <end position="390"/>
    </location>
</feature>
<dbReference type="InterPro" id="IPR029034">
    <property type="entry name" value="Cystine-knot_cytokine"/>
</dbReference>
<dbReference type="PROSITE" id="PS51362">
    <property type="entry name" value="TGF_BETA_2"/>
    <property type="match status" value="1"/>
</dbReference>
<dbReference type="OrthoDB" id="5987191at2759"/>
<evidence type="ECO:0000256" key="2">
    <source>
        <dbReference type="ARBA" id="ARBA00006656"/>
    </source>
</evidence>
<evidence type="ECO:0000256" key="1">
    <source>
        <dbReference type="ARBA" id="ARBA00004613"/>
    </source>
</evidence>
<evidence type="ECO:0000256" key="9">
    <source>
        <dbReference type="SAM" id="MobiDB-lite"/>
    </source>
</evidence>
<dbReference type="InterPro" id="IPR017948">
    <property type="entry name" value="TGFb_CS"/>
</dbReference>
<dbReference type="InterPro" id="IPR015615">
    <property type="entry name" value="TGF-beta-rel"/>
</dbReference>
<reference evidence="11 12" key="1">
    <citation type="journal article" date="2016" name="Genome Biol. Evol.">
        <title>Gene Family Evolution Reflects Adaptation to Soil Environmental Stressors in the Genome of the Collembolan Orchesella cincta.</title>
        <authorList>
            <person name="Faddeeva-Vakhrusheva A."/>
            <person name="Derks M.F."/>
            <person name="Anvar S.Y."/>
            <person name="Agamennone V."/>
            <person name="Suring W."/>
            <person name="Smit S."/>
            <person name="van Straalen N.M."/>
            <person name="Roelofs D."/>
        </authorList>
    </citation>
    <scope>NUCLEOTIDE SEQUENCE [LARGE SCALE GENOMIC DNA]</scope>
    <source>
        <tissue evidence="11">Mixed pool</tissue>
    </source>
</reference>
<evidence type="ECO:0000313" key="12">
    <source>
        <dbReference type="Proteomes" id="UP000094527"/>
    </source>
</evidence>
<evidence type="ECO:0000313" key="11">
    <source>
        <dbReference type="EMBL" id="ODM90908.1"/>
    </source>
</evidence>
<dbReference type="Gene3D" id="2.10.90.10">
    <property type="entry name" value="Cystine-knot cytokines"/>
    <property type="match status" value="1"/>
</dbReference>
<dbReference type="SUPFAM" id="SSF57501">
    <property type="entry name" value="Cystine-knot cytokines"/>
    <property type="match status" value="1"/>
</dbReference>
<evidence type="ECO:0000256" key="6">
    <source>
        <dbReference type="ARBA" id="ARBA00023157"/>
    </source>
</evidence>
<dbReference type="Proteomes" id="UP000094527">
    <property type="component" value="Unassembled WGS sequence"/>
</dbReference>
<feature type="region of interest" description="Disordered" evidence="9">
    <location>
        <begin position="131"/>
        <end position="157"/>
    </location>
</feature>
<dbReference type="InterPro" id="IPR001839">
    <property type="entry name" value="TGF-b_C"/>
</dbReference>
<keyword evidence="3" id="KW-0964">Secreted</keyword>
<feature type="domain" description="TGF-beta family profile" evidence="10">
    <location>
        <begin position="394"/>
        <end position="517"/>
    </location>
</feature>
<dbReference type="PROSITE" id="PS00250">
    <property type="entry name" value="TGF_BETA_1"/>
    <property type="match status" value="1"/>
</dbReference>
<evidence type="ECO:0000256" key="4">
    <source>
        <dbReference type="ARBA" id="ARBA00022729"/>
    </source>
</evidence>
<dbReference type="FunFam" id="2.10.90.10:FF:000001">
    <property type="entry name" value="Bone morphogenetic protein 4"/>
    <property type="match status" value="1"/>
</dbReference>
<proteinExistence type="inferred from homology"/>
<dbReference type="GO" id="GO:0005125">
    <property type="term" value="F:cytokine activity"/>
    <property type="evidence" value="ECO:0007669"/>
    <property type="project" value="TreeGrafter"/>
</dbReference>
<feature type="region of interest" description="Disordered" evidence="9">
    <location>
        <begin position="345"/>
        <end position="406"/>
    </location>
</feature>
<dbReference type="CDD" id="cd13761">
    <property type="entry name" value="TGF_beta_BMP5_like"/>
    <property type="match status" value="1"/>
</dbReference>
<evidence type="ECO:0000256" key="5">
    <source>
        <dbReference type="ARBA" id="ARBA00023030"/>
    </source>
</evidence>
<dbReference type="InterPro" id="IPR001111">
    <property type="entry name" value="TGF-b_propeptide"/>
</dbReference>
<keyword evidence="12" id="KW-1185">Reference proteome</keyword>
<name>A0A1D2MD28_ORCCI</name>
<evidence type="ECO:0000256" key="7">
    <source>
        <dbReference type="ARBA" id="ARBA00023180"/>
    </source>
</evidence>
<dbReference type="PANTHER" id="PTHR11848">
    <property type="entry name" value="TGF-BETA FAMILY"/>
    <property type="match status" value="1"/>
</dbReference>
<dbReference type="EMBL" id="LJIJ01001748">
    <property type="protein sequence ID" value="ODM90908.1"/>
    <property type="molecule type" value="Genomic_DNA"/>
</dbReference>
<feature type="compositionally biased region" description="Basic residues" evidence="9">
    <location>
        <begin position="391"/>
        <end position="402"/>
    </location>
</feature>
<sequence>MTLMRKLCGKRSSSSPCLFSGNSSSMSWWTLVVVLFSSSFEIGLGAGAKGKTPSGLYLDDGRGHTVLQQRFSKKDVREISYDILNIMGFHHRPHPHLVDYRSPASQFLLEVYNSISSGSNFNLDVDLSNGENGRRQDWKQKPGTAAPSSAGGPGAKNLSWSEFNVDQADIDAIAKADEIISFANRGHRYSDRLRQYSEEKQFWFDVSEISPHDEVYGAELRLWKKGMMSREILDEMSADPASEVIRISVHQISPGVDERSFEETELDEIMTAKWEQGWLRLNVTQAFRHWIKRPSHNFGLVISTKSADSGIEVPLSKTGLASILDAEEHQPFMVSFLKTSDITRGERQARQSTQAHASRVIRSTNGGPSVGTPGTGGGGGSGGAGAGGGNKQKRNKKSKKGRHYDFQDTLERPKSCQMGMLYVNFEDLGWKDWVIAPDGFIAYYCHGECSFPLTASMNATNHAIVSTLVHTYYPLEYPKPSCAPNKLGSISMLYYDDNSNVTVKKYKDMVIKSCGCK</sequence>
<dbReference type="GO" id="GO:0008083">
    <property type="term" value="F:growth factor activity"/>
    <property type="evidence" value="ECO:0007669"/>
    <property type="project" value="UniProtKB-KW"/>
</dbReference>
<dbReference type="AlphaFoldDB" id="A0A1D2MD28"/>
<gene>
    <name evidence="11" type="ORF">Ocin01_15774</name>
</gene>
<evidence type="ECO:0000256" key="8">
    <source>
        <dbReference type="RuleBase" id="RU000354"/>
    </source>
</evidence>